<dbReference type="PANTHER" id="PTHR39468:SF1">
    <property type="entry name" value="MTF2-LIKE C-TERMINAL DOMAIN-CONTAINING PROTEIN"/>
    <property type="match status" value="1"/>
</dbReference>
<proteinExistence type="predicted"/>
<evidence type="ECO:0000259" key="2">
    <source>
        <dbReference type="Pfam" id="PF19189"/>
    </source>
</evidence>
<protein>
    <recommendedName>
        <fullName evidence="2">Mtf2-like C-terminal domain-containing protein</fullName>
    </recommendedName>
</protein>
<feature type="region of interest" description="Disordered" evidence="1">
    <location>
        <begin position="46"/>
        <end position="72"/>
    </location>
</feature>
<dbReference type="Pfam" id="PF19189">
    <property type="entry name" value="Mtf2"/>
    <property type="match status" value="1"/>
</dbReference>
<feature type="compositionally biased region" description="Gly residues" evidence="1">
    <location>
        <begin position="512"/>
        <end position="528"/>
    </location>
</feature>
<dbReference type="GO" id="GO:0005739">
    <property type="term" value="C:mitochondrion"/>
    <property type="evidence" value="ECO:0007669"/>
    <property type="project" value="InterPro"/>
</dbReference>
<evidence type="ECO:0000313" key="3">
    <source>
        <dbReference type="EMBL" id="GHJ84561.1"/>
    </source>
</evidence>
<feature type="region of interest" description="Disordered" evidence="1">
    <location>
        <begin position="206"/>
        <end position="239"/>
    </location>
</feature>
<dbReference type="OrthoDB" id="2444174at2759"/>
<keyword evidence="4" id="KW-1185">Reference proteome</keyword>
<feature type="compositionally biased region" description="Polar residues" evidence="1">
    <location>
        <begin position="52"/>
        <end position="68"/>
    </location>
</feature>
<accession>A0A8H3TPJ2</accession>
<dbReference type="EMBL" id="BLZA01000009">
    <property type="protein sequence ID" value="GHJ84561.1"/>
    <property type="molecule type" value="Genomic_DNA"/>
</dbReference>
<reference evidence="3" key="1">
    <citation type="submission" date="2020-07" db="EMBL/GenBank/DDBJ databases">
        <title>Draft Genome Sequence of a Deep-Sea Yeast, Naganishia (Cryptococcus) liquefaciens strain N6.</title>
        <authorList>
            <person name="Han Y.W."/>
            <person name="Kajitani R."/>
            <person name="Morimoto H."/>
            <person name="Parhat M."/>
            <person name="Tsubouchi H."/>
            <person name="Bakenova O."/>
            <person name="Ogata M."/>
            <person name="Argunhan B."/>
            <person name="Aoki R."/>
            <person name="Kajiwara S."/>
            <person name="Itoh T."/>
            <person name="Iwasaki H."/>
        </authorList>
    </citation>
    <scope>NUCLEOTIDE SEQUENCE</scope>
    <source>
        <strain evidence="3">N6</strain>
    </source>
</reference>
<dbReference type="PANTHER" id="PTHR39468">
    <property type="entry name" value="CHROMOSOME 7, WHOLE GENOME SHOTGUN SEQUENCE"/>
    <property type="match status" value="1"/>
</dbReference>
<dbReference type="InterPro" id="IPR043837">
    <property type="entry name" value="Mtf2-like_C"/>
</dbReference>
<evidence type="ECO:0000313" key="4">
    <source>
        <dbReference type="Proteomes" id="UP000620104"/>
    </source>
</evidence>
<feature type="region of interest" description="Disordered" evidence="1">
    <location>
        <begin position="255"/>
        <end position="274"/>
    </location>
</feature>
<dbReference type="AlphaFoldDB" id="A0A8H3TPJ2"/>
<dbReference type="InterPro" id="IPR040009">
    <property type="entry name" value="Mtf2/C5D6.12-like"/>
</dbReference>
<comment type="caution">
    <text evidence="3">The sequence shown here is derived from an EMBL/GenBank/DDBJ whole genome shotgun (WGS) entry which is preliminary data.</text>
</comment>
<organism evidence="3 4">
    <name type="scientific">Naganishia liquefaciens</name>
    <dbReference type="NCBI Taxonomy" id="104408"/>
    <lineage>
        <taxon>Eukaryota</taxon>
        <taxon>Fungi</taxon>
        <taxon>Dikarya</taxon>
        <taxon>Basidiomycota</taxon>
        <taxon>Agaricomycotina</taxon>
        <taxon>Tremellomycetes</taxon>
        <taxon>Filobasidiales</taxon>
        <taxon>Filobasidiaceae</taxon>
        <taxon>Naganishia</taxon>
    </lineage>
</organism>
<feature type="domain" description="Mtf2-like C-terminal" evidence="2">
    <location>
        <begin position="291"/>
        <end position="447"/>
    </location>
</feature>
<feature type="region of interest" description="Disordered" evidence="1">
    <location>
        <begin position="107"/>
        <end position="126"/>
    </location>
</feature>
<sequence>MASAFTPRQAWVSTGIRLQTAASQRPPCISNVRSTLRHRNLSVSPIKHEESNQGSRILRSNQDVSVQEPSREVDEVNVAVSAGKSEEGKPPKPHSLKDIFPDLFGDRKPLMAHSSSSGSRKDWEKSLDASMRDPNAMIRHTRQPSRPSPAAIKSQLSSIFQQESPDVEESAMRSNITKLGAKNRTRAAPKELQAFHELLESMFEASEAQAAESGRMSRTAQTPNDSQRDNSGFAMNRFTGGRDAYLSDAMAGRRYTERREHGAQPYDQKSTPWITPTAKRVGGLRTVTDAEMEDYMQKRELVASLRTDLDILEWLNRTYFGVNAAASISADASDNDAPLSSTFTASYPLVLAYTISVLHLRFRNPHAALAVFEVARSFSLESYLVGCTTAVYNEMLRARWEGLQDLKGVEEGLQEMQNRGVGWDKETMRFATTLVEQLVEARLASLEREQASTPPTAISNDQRLVWAHGPDVFQRLVRLEEMVENQVEFTELRERRKMRRRADEVREQAEGGMWGGQSGQQDGQGRGFNGHSATY</sequence>
<dbReference type="Proteomes" id="UP000620104">
    <property type="component" value="Unassembled WGS sequence"/>
</dbReference>
<gene>
    <name evidence="3" type="ORF">NliqN6_0963</name>
</gene>
<name>A0A8H3TPJ2_9TREE</name>
<feature type="region of interest" description="Disordered" evidence="1">
    <location>
        <begin position="503"/>
        <end position="535"/>
    </location>
</feature>
<evidence type="ECO:0000256" key="1">
    <source>
        <dbReference type="SAM" id="MobiDB-lite"/>
    </source>
</evidence>
<feature type="compositionally biased region" description="Polar residues" evidence="1">
    <location>
        <begin position="216"/>
        <end position="225"/>
    </location>
</feature>